<reference evidence="2 3" key="1">
    <citation type="journal article" date="2005" name="PLoS Genet.">
        <title>Life in hot carbon monoxide: the complete genome sequence of Carboxydothermus hydrogenoformans Z-2901.</title>
        <authorList>
            <person name="Wu M."/>
            <person name="Ren Q."/>
            <person name="Durkin A.S."/>
            <person name="Daugherty S.C."/>
            <person name="Brinkac L.M."/>
            <person name="Dodson R.J."/>
            <person name="Madupu R."/>
            <person name="Sullivan S.A."/>
            <person name="Kolonay J.F."/>
            <person name="Haft D.H."/>
            <person name="Nelson W.C."/>
            <person name="Tallon L.J."/>
            <person name="Jones K.M."/>
            <person name="Ulrich L.E."/>
            <person name="Gonzalez J.M."/>
            <person name="Zhulin I.B."/>
            <person name="Robb F.T."/>
            <person name="Eisen J.A."/>
        </authorList>
    </citation>
    <scope>NUCLEOTIDE SEQUENCE [LARGE SCALE GENOMIC DNA]</scope>
    <source>
        <strain evidence="3">ATCC BAA-161 / DSM 6008 / Z-2901</strain>
    </source>
</reference>
<organism evidence="2 3">
    <name type="scientific">Carboxydothermus hydrogenoformans (strain ATCC BAA-161 / DSM 6008 / Z-2901)</name>
    <dbReference type="NCBI Taxonomy" id="246194"/>
    <lineage>
        <taxon>Bacteria</taxon>
        <taxon>Bacillati</taxon>
        <taxon>Bacillota</taxon>
        <taxon>Clostridia</taxon>
        <taxon>Thermoanaerobacterales</taxon>
        <taxon>Thermoanaerobacteraceae</taxon>
        <taxon>Carboxydothermus</taxon>
    </lineage>
</organism>
<feature type="domain" description="DUF5714" evidence="1">
    <location>
        <begin position="57"/>
        <end position="228"/>
    </location>
</feature>
<sequence length="230" mass="25119">MAYTEGCLICGAEITYQEEPAEKTCTICGKKELSQAQCSQGHFVCSDCHRGEHLKTIINFCQNTDWQNPVDIFDYLTQVPGFPLHGPEHHALTAASLIAAYQNITGQKNPRAIRDAVVRAKQLVGGSCGLWGACSSALGAGIAFSIIFGNTPLSRERWGDANRATGKILEKIGAIGGPRCCKRTSYLSLINGAKILEQLTGIKFQLTTPKCMFSRRNKECLKEKCPFYPG</sequence>
<dbReference type="KEGG" id="chy:CHY_0557"/>
<evidence type="ECO:0000313" key="3">
    <source>
        <dbReference type="Proteomes" id="UP000002706"/>
    </source>
</evidence>
<gene>
    <name evidence="2" type="ordered locus">CHY_0557</name>
</gene>
<dbReference type="OrthoDB" id="9813299at2"/>
<name>Q3AEL9_CARHZ</name>
<dbReference type="HOGENOM" id="CLU_093149_0_0_9"/>
<evidence type="ECO:0000259" key="1">
    <source>
        <dbReference type="Pfam" id="PF18978"/>
    </source>
</evidence>
<dbReference type="RefSeq" id="WP_011343491.1">
    <property type="nucleotide sequence ID" value="NC_007503.1"/>
</dbReference>
<proteinExistence type="predicted"/>
<dbReference type="Proteomes" id="UP000002706">
    <property type="component" value="Chromosome"/>
</dbReference>
<dbReference type="AlphaFoldDB" id="Q3AEL9"/>
<protein>
    <recommendedName>
        <fullName evidence="1">DUF5714 domain-containing protein</fullName>
    </recommendedName>
</protein>
<dbReference type="InParanoid" id="Q3AEL9"/>
<dbReference type="InterPro" id="IPR043768">
    <property type="entry name" value="DUF5714"/>
</dbReference>
<dbReference type="Pfam" id="PF18978">
    <property type="entry name" value="DUF5714"/>
    <property type="match status" value="1"/>
</dbReference>
<dbReference type="STRING" id="246194.CHY_0557"/>
<keyword evidence="3" id="KW-1185">Reference proteome</keyword>
<accession>Q3AEL9</accession>
<dbReference type="eggNOG" id="COG2226">
    <property type="taxonomic scope" value="Bacteria"/>
</dbReference>
<evidence type="ECO:0000313" key="2">
    <source>
        <dbReference type="EMBL" id="ABB13793.1"/>
    </source>
</evidence>
<dbReference type="EMBL" id="CP000141">
    <property type="protein sequence ID" value="ABB13793.1"/>
    <property type="molecule type" value="Genomic_DNA"/>
</dbReference>